<dbReference type="EMBL" id="JAUUTY010000002">
    <property type="protein sequence ID" value="KAK1678538.1"/>
    <property type="molecule type" value="Genomic_DNA"/>
</dbReference>
<dbReference type="Proteomes" id="UP001231189">
    <property type="component" value="Unassembled WGS sequence"/>
</dbReference>
<evidence type="ECO:0000256" key="1">
    <source>
        <dbReference type="ARBA" id="ARBA00009861"/>
    </source>
</evidence>
<reference evidence="2" key="1">
    <citation type="submission" date="2023-07" db="EMBL/GenBank/DDBJ databases">
        <title>A chromosome-level genome assembly of Lolium multiflorum.</title>
        <authorList>
            <person name="Chen Y."/>
            <person name="Copetti D."/>
            <person name="Kolliker R."/>
            <person name="Studer B."/>
        </authorList>
    </citation>
    <scope>NUCLEOTIDE SEQUENCE</scope>
    <source>
        <strain evidence="2">02402/16</strain>
        <tissue evidence="2">Leaf</tissue>
    </source>
</reference>
<dbReference type="InterPro" id="IPR023213">
    <property type="entry name" value="CAT-like_dom_sf"/>
</dbReference>
<dbReference type="GO" id="GO:0016747">
    <property type="term" value="F:acyltransferase activity, transferring groups other than amino-acyl groups"/>
    <property type="evidence" value="ECO:0007669"/>
    <property type="project" value="UniProtKB-ARBA"/>
</dbReference>
<organism evidence="2 3">
    <name type="scientific">Lolium multiflorum</name>
    <name type="common">Italian ryegrass</name>
    <name type="synonym">Lolium perenne subsp. multiflorum</name>
    <dbReference type="NCBI Taxonomy" id="4521"/>
    <lineage>
        <taxon>Eukaryota</taxon>
        <taxon>Viridiplantae</taxon>
        <taxon>Streptophyta</taxon>
        <taxon>Embryophyta</taxon>
        <taxon>Tracheophyta</taxon>
        <taxon>Spermatophyta</taxon>
        <taxon>Magnoliopsida</taxon>
        <taxon>Liliopsida</taxon>
        <taxon>Poales</taxon>
        <taxon>Poaceae</taxon>
        <taxon>BOP clade</taxon>
        <taxon>Pooideae</taxon>
        <taxon>Poodae</taxon>
        <taxon>Poeae</taxon>
        <taxon>Poeae Chloroplast Group 2 (Poeae type)</taxon>
        <taxon>Loliodinae</taxon>
        <taxon>Loliinae</taxon>
        <taxon>Lolium</taxon>
    </lineage>
</organism>
<dbReference type="AlphaFoldDB" id="A0AAD8TAS5"/>
<gene>
    <name evidence="2" type="ORF">QYE76_039386</name>
</gene>
<keyword evidence="3" id="KW-1185">Reference proteome</keyword>
<evidence type="ECO:0000313" key="2">
    <source>
        <dbReference type="EMBL" id="KAK1678538.1"/>
    </source>
</evidence>
<dbReference type="PANTHER" id="PTHR31147:SF55">
    <property type="entry name" value="HXXXD-TYPE ACYL-TRANSFERASE FAMILY PROTEIN"/>
    <property type="match status" value="1"/>
</dbReference>
<dbReference type="Gene3D" id="3.30.559.10">
    <property type="entry name" value="Chloramphenicol acetyltransferase-like domain"/>
    <property type="match status" value="2"/>
</dbReference>
<comment type="caution">
    <text evidence="2">The sequence shown here is derived from an EMBL/GenBank/DDBJ whole genome shotgun (WGS) entry which is preliminary data.</text>
</comment>
<protein>
    <submittedName>
        <fullName evidence="2">Uncharacterized protein</fullName>
    </submittedName>
</protein>
<comment type="similarity">
    <text evidence="1">Belongs to the plant acyltransferase family.</text>
</comment>
<proteinExistence type="inferred from homology"/>
<sequence>MPTGDVQLSRFDKVAGCAPVSSILVFDKPIDDPADTIMRALSRALVHYPPISGRLAAGAEGGEVIACTGEGQGVLFVSASASCAVDGVLPPALLKDLFVQYPQEFCCRHADPLLLMQVTEFSCGGFAVGVSWNHALADGAGMGQFLQAVAELACGMSAPSVAPVRSDGLVLAAHPRGMAAADFASAELTRDLAYLDLTIPESFISRVKAEVSAGLGEPCTVFEAVVAVLWRCRARAVISDVDPERPASLVFGCNVRGPVGAPGGYYGNCLVAESVVAAVANGDIKDIVKLIKIAKQKIHDNIRSGDVVDPVVRQPLGYSTLLVSSWRNLGLEAPDFGGGTPARVVWYVPQVFMPVLIICPPCKGHNGVNVSGYIVKKGHVDAFLHELATTSLNPGCGHGQ</sequence>
<evidence type="ECO:0000313" key="3">
    <source>
        <dbReference type="Proteomes" id="UP001231189"/>
    </source>
</evidence>
<name>A0AAD8TAS5_LOLMU</name>
<accession>A0AAD8TAS5</accession>
<dbReference type="InterPro" id="IPR050898">
    <property type="entry name" value="Plant_acyltransferase"/>
</dbReference>
<dbReference type="PANTHER" id="PTHR31147">
    <property type="entry name" value="ACYL TRANSFERASE 4"/>
    <property type="match status" value="1"/>
</dbReference>
<dbReference type="Pfam" id="PF02458">
    <property type="entry name" value="Transferase"/>
    <property type="match status" value="1"/>
</dbReference>